<protein>
    <recommendedName>
        <fullName evidence="9">TRAP transporter small permease protein</fullName>
    </recommendedName>
</protein>
<dbReference type="GO" id="GO:0022857">
    <property type="term" value="F:transmembrane transporter activity"/>
    <property type="evidence" value="ECO:0007669"/>
    <property type="project" value="UniProtKB-UniRule"/>
</dbReference>
<evidence type="ECO:0000259" key="10">
    <source>
        <dbReference type="Pfam" id="PF04290"/>
    </source>
</evidence>
<reference evidence="11 12" key="1">
    <citation type="submission" date="2015-03" db="EMBL/GenBank/DDBJ databases">
        <title>Genome Sequence of Kiloniella spongiae MEBiC09566, isolated from a marine sponge.</title>
        <authorList>
            <person name="Shao Z."/>
            <person name="Wang L."/>
            <person name="Li X."/>
        </authorList>
    </citation>
    <scope>NUCLEOTIDE SEQUENCE [LARGE SCALE GENOMIC DNA]</scope>
    <source>
        <strain evidence="11 12">MEBiC09566</strain>
    </source>
</reference>
<proteinExistence type="inferred from homology"/>
<evidence type="ECO:0000256" key="4">
    <source>
        <dbReference type="ARBA" id="ARBA00022519"/>
    </source>
</evidence>
<keyword evidence="6 9" id="KW-1133">Transmembrane helix</keyword>
<feature type="domain" description="Tripartite ATP-independent periplasmic transporters DctQ component" evidence="10">
    <location>
        <begin position="32"/>
        <end position="157"/>
    </location>
</feature>
<dbReference type="SUPFAM" id="SSF103473">
    <property type="entry name" value="MFS general substrate transporter"/>
    <property type="match status" value="1"/>
</dbReference>
<keyword evidence="4 9" id="KW-0997">Cell inner membrane</keyword>
<dbReference type="Proteomes" id="UP000035444">
    <property type="component" value="Unassembled WGS sequence"/>
</dbReference>
<feature type="transmembrane region" description="Helical" evidence="9">
    <location>
        <begin position="134"/>
        <end position="153"/>
    </location>
</feature>
<keyword evidence="3" id="KW-1003">Cell membrane</keyword>
<dbReference type="EMBL" id="LAQL01000003">
    <property type="protein sequence ID" value="KLN61951.1"/>
    <property type="molecule type" value="Genomic_DNA"/>
</dbReference>
<dbReference type="OrthoDB" id="9153217at2"/>
<evidence type="ECO:0000256" key="5">
    <source>
        <dbReference type="ARBA" id="ARBA00022692"/>
    </source>
</evidence>
<dbReference type="STRING" id="1489064.WH96_05320"/>
<dbReference type="PANTHER" id="PTHR35011">
    <property type="entry name" value="2,3-DIKETO-L-GULONATE TRAP TRANSPORTER SMALL PERMEASE PROTEIN YIAM"/>
    <property type="match status" value="1"/>
</dbReference>
<dbReference type="AlphaFoldDB" id="A0A0H2MII0"/>
<dbReference type="InterPro" id="IPR036259">
    <property type="entry name" value="MFS_trans_sf"/>
</dbReference>
<comment type="function">
    <text evidence="9">Part of the tripartite ATP-independent periplasmic (TRAP) transport system.</text>
</comment>
<dbReference type="Pfam" id="PF04290">
    <property type="entry name" value="DctQ"/>
    <property type="match status" value="1"/>
</dbReference>
<comment type="similarity">
    <text evidence="8 9">Belongs to the TRAP transporter small permease family.</text>
</comment>
<comment type="subunit">
    <text evidence="9">The complex comprises the extracytoplasmic solute receptor protein and the two transmembrane proteins.</text>
</comment>
<evidence type="ECO:0000256" key="7">
    <source>
        <dbReference type="ARBA" id="ARBA00023136"/>
    </source>
</evidence>
<dbReference type="InterPro" id="IPR007387">
    <property type="entry name" value="TRAP_DctQ"/>
</dbReference>
<sequence length="171" mass="19270">MEHIQSKVNYIERLGPILAGIGAIIIIIQTIWISYGVVMRYVFNKPDLFVTEATALMLVPCAFLGLTYAMQQDALPKVTIISNLLPIRLRFIITQLNQLIMLLVGGFFAYSAVSAFFRANKSGAASEVLSWPRAWFWMPTALALIIFCIVLIAKNWTSRRETSSTHTKEEK</sequence>
<evidence type="ECO:0000256" key="8">
    <source>
        <dbReference type="ARBA" id="ARBA00038436"/>
    </source>
</evidence>
<name>A0A0H2MII0_9PROT</name>
<evidence type="ECO:0000256" key="9">
    <source>
        <dbReference type="RuleBase" id="RU369079"/>
    </source>
</evidence>
<keyword evidence="2 9" id="KW-0813">Transport</keyword>
<evidence type="ECO:0000256" key="1">
    <source>
        <dbReference type="ARBA" id="ARBA00004429"/>
    </source>
</evidence>
<comment type="subcellular location">
    <subcellularLocation>
        <location evidence="1 9">Cell inner membrane</location>
        <topology evidence="1 9">Multi-pass membrane protein</topology>
    </subcellularLocation>
</comment>
<dbReference type="RefSeq" id="WP_047763324.1">
    <property type="nucleotide sequence ID" value="NZ_LAQL01000003.1"/>
</dbReference>
<evidence type="ECO:0000256" key="6">
    <source>
        <dbReference type="ARBA" id="ARBA00022989"/>
    </source>
</evidence>
<keyword evidence="12" id="KW-1185">Reference proteome</keyword>
<gene>
    <name evidence="11" type="ORF">WH96_05320</name>
</gene>
<evidence type="ECO:0000313" key="12">
    <source>
        <dbReference type="Proteomes" id="UP000035444"/>
    </source>
</evidence>
<feature type="transmembrane region" description="Helical" evidence="9">
    <location>
        <begin position="91"/>
        <end position="114"/>
    </location>
</feature>
<evidence type="ECO:0000256" key="3">
    <source>
        <dbReference type="ARBA" id="ARBA00022475"/>
    </source>
</evidence>
<feature type="transmembrane region" description="Helical" evidence="9">
    <location>
        <begin position="21"/>
        <end position="43"/>
    </location>
</feature>
<comment type="caution">
    <text evidence="11">The sequence shown here is derived from an EMBL/GenBank/DDBJ whole genome shotgun (WGS) entry which is preliminary data.</text>
</comment>
<keyword evidence="7 9" id="KW-0472">Membrane</keyword>
<dbReference type="GO" id="GO:0005886">
    <property type="term" value="C:plasma membrane"/>
    <property type="evidence" value="ECO:0007669"/>
    <property type="project" value="UniProtKB-SubCell"/>
</dbReference>
<organism evidence="11 12">
    <name type="scientific">Kiloniella spongiae</name>
    <dbReference type="NCBI Taxonomy" id="1489064"/>
    <lineage>
        <taxon>Bacteria</taxon>
        <taxon>Pseudomonadati</taxon>
        <taxon>Pseudomonadota</taxon>
        <taxon>Alphaproteobacteria</taxon>
        <taxon>Rhodospirillales</taxon>
        <taxon>Kiloniellaceae</taxon>
        <taxon>Kiloniella</taxon>
    </lineage>
</organism>
<dbReference type="InterPro" id="IPR055348">
    <property type="entry name" value="DctQ"/>
</dbReference>
<feature type="transmembrane region" description="Helical" evidence="9">
    <location>
        <begin position="49"/>
        <end position="70"/>
    </location>
</feature>
<keyword evidence="5 9" id="KW-0812">Transmembrane</keyword>
<accession>A0A0H2MII0</accession>
<evidence type="ECO:0000313" key="11">
    <source>
        <dbReference type="EMBL" id="KLN61951.1"/>
    </source>
</evidence>
<evidence type="ECO:0000256" key="2">
    <source>
        <dbReference type="ARBA" id="ARBA00022448"/>
    </source>
</evidence>